<dbReference type="SUPFAM" id="SSF54427">
    <property type="entry name" value="NTF2-like"/>
    <property type="match status" value="1"/>
</dbReference>
<comment type="caution">
    <text evidence="2">The sequence shown here is derived from an EMBL/GenBank/DDBJ whole genome shotgun (WGS) entry which is preliminary data.</text>
</comment>
<reference evidence="2 3" key="1">
    <citation type="submission" date="2024-12" db="EMBL/GenBank/DDBJ databases">
        <authorList>
            <person name="Lee Y."/>
        </authorList>
    </citation>
    <scope>NUCLEOTIDE SEQUENCE [LARGE SCALE GENOMIC DNA]</scope>
    <source>
        <strain evidence="2 3">03SUJ4</strain>
    </source>
</reference>
<dbReference type="InterPro" id="IPR011944">
    <property type="entry name" value="Steroid_delta5-4_isomerase"/>
</dbReference>
<dbReference type="EMBL" id="JBJYXY010000001">
    <property type="protein sequence ID" value="MFN2975573.1"/>
    <property type="molecule type" value="Genomic_DNA"/>
</dbReference>
<accession>A0ABW9KJT8</accession>
<feature type="domain" description="DUF4440" evidence="1">
    <location>
        <begin position="10"/>
        <end position="128"/>
    </location>
</feature>
<name>A0ABW9KJT8_9BACT</name>
<evidence type="ECO:0000313" key="2">
    <source>
        <dbReference type="EMBL" id="MFN2975573.1"/>
    </source>
</evidence>
<sequence length="142" mass="15468">MQAQTILDAIQRVFDHQMDAWARGDAHAFAADFAPDAVFVTVRGDFVQGRPGIQANHAFIFSGPYRGSKLKESVDVIRFPAPGVAVAHLSVELSNVAAFPPGITPSEPGLLRTRFLLVLTQQNDTWQISSAQNTIVVSQPLR</sequence>
<evidence type="ECO:0000259" key="1">
    <source>
        <dbReference type="Pfam" id="PF14534"/>
    </source>
</evidence>
<dbReference type="Proteomes" id="UP001634747">
    <property type="component" value="Unassembled WGS sequence"/>
</dbReference>
<organism evidence="2 3">
    <name type="scientific">Terriglobus aquaticus</name>
    <dbReference type="NCBI Taxonomy" id="940139"/>
    <lineage>
        <taxon>Bacteria</taxon>
        <taxon>Pseudomonadati</taxon>
        <taxon>Acidobacteriota</taxon>
        <taxon>Terriglobia</taxon>
        <taxon>Terriglobales</taxon>
        <taxon>Acidobacteriaceae</taxon>
        <taxon>Terriglobus</taxon>
    </lineage>
</organism>
<gene>
    <name evidence="2" type="ORF">ACK2TP_07345</name>
</gene>
<dbReference type="InterPro" id="IPR027843">
    <property type="entry name" value="DUF4440"/>
</dbReference>
<dbReference type="Pfam" id="PF14534">
    <property type="entry name" value="DUF4440"/>
    <property type="match status" value="1"/>
</dbReference>
<evidence type="ECO:0000313" key="3">
    <source>
        <dbReference type="Proteomes" id="UP001634747"/>
    </source>
</evidence>
<dbReference type="InterPro" id="IPR032710">
    <property type="entry name" value="NTF2-like_dom_sf"/>
</dbReference>
<proteinExistence type="predicted"/>
<dbReference type="RefSeq" id="WP_263412904.1">
    <property type="nucleotide sequence ID" value="NZ_BAABBH010000001.1"/>
</dbReference>
<keyword evidence="3" id="KW-1185">Reference proteome</keyword>
<dbReference type="NCBIfam" id="TIGR02246">
    <property type="entry name" value="SgcJ/EcaC family oxidoreductase"/>
    <property type="match status" value="1"/>
</dbReference>
<dbReference type="Gene3D" id="3.10.450.50">
    <property type="match status" value="1"/>
</dbReference>
<protein>
    <submittedName>
        <fullName evidence="2">SgcJ/EcaC family oxidoreductase</fullName>
    </submittedName>
</protein>